<evidence type="ECO:0000256" key="1">
    <source>
        <dbReference type="ARBA" id="ARBA00023015"/>
    </source>
</evidence>
<dbReference type="GO" id="GO:0043565">
    <property type="term" value="F:sequence-specific DNA binding"/>
    <property type="evidence" value="ECO:0007669"/>
    <property type="project" value="InterPro"/>
</dbReference>
<dbReference type="SUPFAM" id="SSF52317">
    <property type="entry name" value="Class I glutamine amidotransferase-like"/>
    <property type="match status" value="1"/>
</dbReference>
<dbReference type="Pfam" id="PF12833">
    <property type="entry name" value="HTH_18"/>
    <property type="match status" value="1"/>
</dbReference>
<accession>A0A9W6N4T8</accession>
<dbReference type="PANTHER" id="PTHR43130">
    <property type="entry name" value="ARAC-FAMILY TRANSCRIPTIONAL REGULATOR"/>
    <property type="match status" value="1"/>
</dbReference>
<gene>
    <name evidence="4" type="ORF">GCM10008171_29370</name>
</gene>
<dbReference type="Proteomes" id="UP001143364">
    <property type="component" value="Unassembled WGS sequence"/>
</dbReference>
<evidence type="ECO:0000259" key="3">
    <source>
        <dbReference type="PROSITE" id="PS01124"/>
    </source>
</evidence>
<dbReference type="AlphaFoldDB" id="A0A9W6N4T8"/>
<name>A0A9W6N4T8_9HYPH</name>
<evidence type="ECO:0000256" key="2">
    <source>
        <dbReference type="ARBA" id="ARBA00023163"/>
    </source>
</evidence>
<comment type="caution">
    <text evidence="4">The sequence shown here is derived from an EMBL/GenBank/DDBJ whole genome shotgun (WGS) entry which is preliminary data.</text>
</comment>
<protein>
    <submittedName>
        <fullName evidence="4">AraC family transcriptional regulator</fullName>
    </submittedName>
</protein>
<dbReference type="EMBL" id="BSFK01000016">
    <property type="protein sequence ID" value="GLK77683.1"/>
    <property type="molecule type" value="Genomic_DNA"/>
</dbReference>
<dbReference type="InterPro" id="IPR018060">
    <property type="entry name" value="HTH_AraC"/>
</dbReference>
<keyword evidence="5" id="KW-1185">Reference proteome</keyword>
<dbReference type="CDD" id="cd03137">
    <property type="entry name" value="GATase1_AraC_1"/>
    <property type="match status" value="1"/>
</dbReference>
<sequence>MTRRIGIVIFPGFQALDLAVGTVFELANDAMGMPAYAIEIVSERGGLIASSFGAAVDSRPFGAADFDTLFICGTSAVFEDSPGLVAFVRHAAAVSRRVAAICTGAFVAAEAGLLDGRRATTHWAKARELQRRFPAVRVEEDRIFIEDRGVWTSAGMTACIDLALAIVEADLGPDVARDIARRMVMYHLRTGGQSQYSAMLEMRPSSDRIQRALAFARENLRLELTVERLAEAASLSPRQFSRAFRAETGQSPAKAIETLRVEAARRLIEEGRLPNDAIARETGFADPDRMRRAFLRTIGQPPQAVRRSARSAAAA</sequence>
<organism evidence="4 5">
    <name type="scientific">Methylopila jiangsuensis</name>
    <dbReference type="NCBI Taxonomy" id="586230"/>
    <lineage>
        <taxon>Bacteria</taxon>
        <taxon>Pseudomonadati</taxon>
        <taxon>Pseudomonadota</taxon>
        <taxon>Alphaproteobacteria</taxon>
        <taxon>Hyphomicrobiales</taxon>
        <taxon>Methylopilaceae</taxon>
        <taxon>Methylopila</taxon>
    </lineage>
</organism>
<dbReference type="PROSITE" id="PS01124">
    <property type="entry name" value="HTH_ARAC_FAMILY_2"/>
    <property type="match status" value="1"/>
</dbReference>
<dbReference type="Gene3D" id="3.40.50.880">
    <property type="match status" value="1"/>
</dbReference>
<dbReference type="InterPro" id="IPR002818">
    <property type="entry name" value="DJ-1/PfpI"/>
</dbReference>
<keyword evidence="2" id="KW-0804">Transcription</keyword>
<dbReference type="Pfam" id="PF01965">
    <property type="entry name" value="DJ-1_PfpI"/>
    <property type="match status" value="1"/>
</dbReference>
<dbReference type="InterPro" id="IPR052158">
    <property type="entry name" value="INH-QAR"/>
</dbReference>
<dbReference type="SUPFAM" id="SSF46689">
    <property type="entry name" value="Homeodomain-like"/>
    <property type="match status" value="2"/>
</dbReference>
<dbReference type="InterPro" id="IPR009057">
    <property type="entry name" value="Homeodomain-like_sf"/>
</dbReference>
<dbReference type="RefSeq" id="WP_271205520.1">
    <property type="nucleotide sequence ID" value="NZ_BSFK01000016.1"/>
</dbReference>
<feature type="domain" description="HTH araC/xylS-type" evidence="3">
    <location>
        <begin position="210"/>
        <end position="308"/>
    </location>
</feature>
<evidence type="ECO:0000313" key="5">
    <source>
        <dbReference type="Proteomes" id="UP001143364"/>
    </source>
</evidence>
<proteinExistence type="predicted"/>
<dbReference type="PANTHER" id="PTHR43130:SF3">
    <property type="entry name" value="HTH-TYPE TRANSCRIPTIONAL REGULATOR RV1931C"/>
    <property type="match status" value="1"/>
</dbReference>
<keyword evidence="1" id="KW-0805">Transcription regulation</keyword>
<reference evidence="4" key="2">
    <citation type="submission" date="2023-01" db="EMBL/GenBank/DDBJ databases">
        <authorList>
            <person name="Sun Q."/>
            <person name="Evtushenko L."/>
        </authorList>
    </citation>
    <scope>NUCLEOTIDE SEQUENCE</scope>
    <source>
        <strain evidence="4">VKM B-2555</strain>
    </source>
</reference>
<dbReference type="Gene3D" id="1.10.10.60">
    <property type="entry name" value="Homeodomain-like"/>
    <property type="match status" value="1"/>
</dbReference>
<reference evidence="4" key="1">
    <citation type="journal article" date="2014" name="Int. J. Syst. Evol. Microbiol.">
        <title>Complete genome sequence of Corynebacterium casei LMG S-19264T (=DSM 44701T), isolated from a smear-ripened cheese.</title>
        <authorList>
            <consortium name="US DOE Joint Genome Institute (JGI-PGF)"/>
            <person name="Walter F."/>
            <person name="Albersmeier A."/>
            <person name="Kalinowski J."/>
            <person name="Ruckert C."/>
        </authorList>
    </citation>
    <scope>NUCLEOTIDE SEQUENCE</scope>
    <source>
        <strain evidence="4">VKM B-2555</strain>
    </source>
</reference>
<dbReference type="GO" id="GO:0003700">
    <property type="term" value="F:DNA-binding transcription factor activity"/>
    <property type="evidence" value="ECO:0007669"/>
    <property type="project" value="InterPro"/>
</dbReference>
<dbReference type="SMART" id="SM00342">
    <property type="entry name" value="HTH_ARAC"/>
    <property type="match status" value="1"/>
</dbReference>
<evidence type="ECO:0000313" key="4">
    <source>
        <dbReference type="EMBL" id="GLK77683.1"/>
    </source>
</evidence>
<dbReference type="InterPro" id="IPR029062">
    <property type="entry name" value="Class_I_gatase-like"/>
</dbReference>